<evidence type="ECO:0000313" key="9">
    <source>
        <dbReference type="EMBL" id="QIZ72596.1"/>
    </source>
</evidence>
<dbReference type="EC" id="2.1.1.37" evidence="7"/>
<dbReference type="PROSITE" id="PS51679">
    <property type="entry name" value="SAM_MT_C5"/>
    <property type="match status" value="1"/>
</dbReference>
<dbReference type="GO" id="GO:0009307">
    <property type="term" value="P:DNA restriction-modification system"/>
    <property type="evidence" value="ECO:0007669"/>
    <property type="project" value="UniProtKB-KW"/>
</dbReference>
<dbReference type="InterPro" id="IPR050390">
    <property type="entry name" value="C5-Methyltransferase"/>
</dbReference>
<dbReference type="Gene3D" id="1.10.1660.10">
    <property type="match status" value="1"/>
</dbReference>
<keyword evidence="4" id="KW-0680">Restriction system</keyword>
<feature type="domain" description="HTH merR-type" evidence="8">
    <location>
        <begin position="1"/>
        <end position="32"/>
    </location>
</feature>
<feature type="active site" evidence="5">
    <location>
        <position position="143"/>
    </location>
</feature>
<proteinExistence type="inferred from homology"/>
<keyword evidence="3 5" id="KW-0949">S-adenosyl-L-methionine</keyword>
<evidence type="ECO:0000256" key="4">
    <source>
        <dbReference type="ARBA" id="ARBA00022747"/>
    </source>
</evidence>
<evidence type="ECO:0000256" key="7">
    <source>
        <dbReference type="RuleBase" id="RU000417"/>
    </source>
</evidence>
<reference evidence="9 10" key="1">
    <citation type="submission" date="2020-04" db="EMBL/GenBank/DDBJ databases">
        <authorList>
            <person name="Basu S."/>
            <person name="Maruthanayagam V."/>
            <person name="Chakraborty S."/>
            <person name="Pramanik A."/>
            <person name="Mukherjee J."/>
            <person name="Brink B."/>
        </authorList>
    </citation>
    <scope>NUCLEOTIDE SEQUENCE [LARGE SCALE GENOMIC DNA]</scope>
    <source>
        <strain evidence="9 10">AP17</strain>
    </source>
</reference>
<dbReference type="GO" id="GO:0003677">
    <property type="term" value="F:DNA binding"/>
    <property type="evidence" value="ECO:0007669"/>
    <property type="project" value="InterPro"/>
</dbReference>
<dbReference type="GO" id="GO:0003886">
    <property type="term" value="F:DNA (cytosine-5-)-methyltransferase activity"/>
    <property type="evidence" value="ECO:0007669"/>
    <property type="project" value="UniProtKB-EC"/>
</dbReference>
<dbReference type="GO" id="GO:0032259">
    <property type="term" value="P:methylation"/>
    <property type="evidence" value="ECO:0007669"/>
    <property type="project" value="UniProtKB-KW"/>
</dbReference>
<name>A0A6H1U2C2_9CYAN</name>
<evidence type="ECO:0000313" key="10">
    <source>
        <dbReference type="Proteomes" id="UP000500857"/>
    </source>
</evidence>
<dbReference type="InterPro" id="IPR029063">
    <property type="entry name" value="SAM-dependent_MTases_sf"/>
</dbReference>
<organism evidence="9 10">
    <name type="scientific">Oxynema aestuarii AP17</name>
    <dbReference type="NCBI Taxonomy" id="2064643"/>
    <lineage>
        <taxon>Bacteria</taxon>
        <taxon>Bacillati</taxon>
        <taxon>Cyanobacteriota</taxon>
        <taxon>Cyanophyceae</taxon>
        <taxon>Oscillatoriophycideae</taxon>
        <taxon>Oscillatoriales</taxon>
        <taxon>Oscillatoriaceae</taxon>
        <taxon>Oxynema</taxon>
        <taxon>Oxynema aestuarii</taxon>
    </lineage>
</organism>
<dbReference type="SUPFAM" id="SSF53335">
    <property type="entry name" value="S-adenosyl-L-methionine-dependent methyltransferases"/>
    <property type="match status" value="1"/>
</dbReference>
<dbReference type="InterPro" id="IPR009061">
    <property type="entry name" value="DNA-bd_dom_put_sf"/>
</dbReference>
<dbReference type="GO" id="GO:0006355">
    <property type="term" value="P:regulation of DNA-templated transcription"/>
    <property type="evidence" value="ECO:0007669"/>
    <property type="project" value="InterPro"/>
</dbReference>
<evidence type="ECO:0000256" key="5">
    <source>
        <dbReference type="PROSITE-ProRule" id="PRU01016"/>
    </source>
</evidence>
<gene>
    <name evidence="9" type="primary">dcm</name>
    <name evidence="9" type="ORF">HCG48_20025</name>
</gene>
<dbReference type="GO" id="GO:0044027">
    <property type="term" value="P:negative regulation of gene expression via chromosomal CpG island methylation"/>
    <property type="evidence" value="ECO:0007669"/>
    <property type="project" value="TreeGrafter"/>
</dbReference>
<evidence type="ECO:0000259" key="8">
    <source>
        <dbReference type="PROSITE" id="PS50937"/>
    </source>
</evidence>
<dbReference type="Gene3D" id="3.90.120.10">
    <property type="entry name" value="DNA Methylase, subunit A, domain 2"/>
    <property type="match status" value="1"/>
</dbReference>
<dbReference type="PRINTS" id="PR00105">
    <property type="entry name" value="C5METTRFRASE"/>
</dbReference>
<dbReference type="PANTHER" id="PTHR10629:SF52">
    <property type="entry name" value="DNA (CYTOSINE-5)-METHYLTRANSFERASE 1"/>
    <property type="match status" value="1"/>
</dbReference>
<dbReference type="PROSITE" id="PS50937">
    <property type="entry name" value="HTH_MERR_2"/>
    <property type="match status" value="1"/>
</dbReference>
<accession>A0A6H1U2C2</accession>
<evidence type="ECO:0000256" key="6">
    <source>
        <dbReference type="RuleBase" id="RU000416"/>
    </source>
</evidence>
<keyword evidence="1 5" id="KW-0489">Methyltransferase</keyword>
<dbReference type="InterPro" id="IPR000551">
    <property type="entry name" value="MerR-type_HTH_dom"/>
</dbReference>
<dbReference type="KEGG" id="oxy:HCG48_20025"/>
<dbReference type="EMBL" id="CP051167">
    <property type="protein sequence ID" value="QIZ72596.1"/>
    <property type="molecule type" value="Genomic_DNA"/>
</dbReference>
<keyword evidence="2 5" id="KW-0808">Transferase</keyword>
<dbReference type="Proteomes" id="UP000500857">
    <property type="component" value="Chromosome"/>
</dbReference>
<dbReference type="RefSeq" id="WP_168570744.1">
    <property type="nucleotide sequence ID" value="NZ_CP051167.1"/>
</dbReference>
<dbReference type="REBASE" id="395805">
    <property type="entry name" value="M.OspAP17ORF20025P"/>
</dbReference>
<evidence type="ECO:0000256" key="1">
    <source>
        <dbReference type="ARBA" id="ARBA00022603"/>
    </source>
</evidence>
<dbReference type="AlphaFoldDB" id="A0A6H1U2C2"/>
<dbReference type="Gene3D" id="3.40.50.150">
    <property type="entry name" value="Vaccinia Virus protein VP39"/>
    <property type="match status" value="1"/>
</dbReference>
<evidence type="ECO:0000256" key="3">
    <source>
        <dbReference type="ARBA" id="ARBA00022691"/>
    </source>
</evidence>
<dbReference type="Pfam" id="PF00145">
    <property type="entry name" value="DNA_methylase"/>
    <property type="match status" value="1"/>
</dbReference>
<evidence type="ECO:0000256" key="2">
    <source>
        <dbReference type="ARBA" id="ARBA00022679"/>
    </source>
</evidence>
<dbReference type="PANTHER" id="PTHR10629">
    <property type="entry name" value="CYTOSINE-SPECIFIC METHYLTRANSFERASE"/>
    <property type="match status" value="1"/>
</dbReference>
<dbReference type="InterPro" id="IPR001525">
    <property type="entry name" value="C5_MeTfrase"/>
</dbReference>
<dbReference type="NCBIfam" id="TIGR00675">
    <property type="entry name" value="dcm"/>
    <property type="match status" value="1"/>
</dbReference>
<dbReference type="Pfam" id="PF00376">
    <property type="entry name" value="MerR"/>
    <property type="match status" value="1"/>
</dbReference>
<comment type="similarity">
    <text evidence="5 6">Belongs to the class I-like SAM-binding methyltransferase superfamily. C5-methyltransferase family.</text>
</comment>
<keyword evidence="10" id="KW-1185">Reference proteome</keyword>
<dbReference type="SUPFAM" id="SSF46955">
    <property type="entry name" value="Putative DNA-binding domain"/>
    <property type="match status" value="1"/>
</dbReference>
<dbReference type="InterPro" id="IPR018117">
    <property type="entry name" value="C5_DNA_meth_AS"/>
</dbReference>
<dbReference type="PROSITE" id="PS00094">
    <property type="entry name" value="C5_MTASE_1"/>
    <property type="match status" value="1"/>
</dbReference>
<comment type="catalytic activity">
    <reaction evidence="7">
        <text>a 2'-deoxycytidine in DNA + S-adenosyl-L-methionine = a 5-methyl-2'-deoxycytidine in DNA + S-adenosyl-L-homocysteine + H(+)</text>
        <dbReference type="Rhea" id="RHEA:13681"/>
        <dbReference type="Rhea" id="RHEA-COMP:11369"/>
        <dbReference type="Rhea" id="RHEA-COMP:11370"/>
        <dbReference type="ChEBI" id="CHEBI:15378"/>
        <dbReference type="ChEBI" id="CHEBI:57856"/>
        <dbReference type="ChEBI" id="CHEBI:59789"/>
        <dbReference type="ChEBI" id="CHEBI:85452"/>
        <dbReference type="ChEBI" id="CHEBI:85454"/>
        <dbReference type="EC" id="2.1.1.37"/>
    </reaction>
</comment>
<dbReference type="CDD" id="cd00315">
    <property type="entry name" value="Cyt_C5_DNA_methylase"/>
    <property type="match status" value="1"/>
</dbReference>
<sequence length="417" mass="47389">MVTVQEAARILGISPDTIRQWEKKQLIRSQKTGDRRKRFEIEQLKRIHNNFLGKPSNSGEFKILTRPPTAYTAIELFSGCGGMALGFENAGLQTQLLVECDRNCTQTLRSNRPQWNVIHEDIAQVNLTEYQHKIDILAGGFPCQAFSYAGLGKGFADVRGTLFFEFARCVDEVRPKIAIAENVRGLLKHDSGRTLTTMLEILEDLGYRVDYKLLRAQFLDVPQKRERLFLIGVRKDYPIQPIFPQEKDYTISVRAALKDCPPSVGTTYPEHKKKVLELVPPGGYWRDLPLEVQKAYMQKSFDLGGGKTGMARRLSWEEPSLTLTCSPAQKQTERCHPQETRPLNIREYARIQTFPDDWQFVGSIASQYRQIGNAVPVNLAYHIGCCAIAILEGKIDRIDRRDRNCREAIASDAISNQ</sequence>
<protein>
    <recommendedName>
        <fullName evidence="7">Cytosine-specific methyltransferase</fullName>
        <ecNumber evidence="7">2.1.1.37</ecNumber>
    </recommendedName>
</protein>